<sequence length="331" mass="37331">MNAVLMKRLFRAISDGKPEELQKMAKVIVEDEFKKGHGELAKELSNLLKEKASSSHNTVPLTEGKPSGLSVLPRSRRYELPLITHVQNDRLEHLMILPQAVEERFLRIEREYAARERLALFGLLPRKKILLYGLPGCGKTLGAQRLAWNTGLEFIKVRFDSMVSSYLGETAANLRLIFETAGQSPCLLFIDECDSIAKSRMATQEVGEIKRIVNSFLQLLDDYDAPGLIVCATNLDSELDPAIWRRFDEILEVPKPGRNEIEKLIKTTLAVAHFEINDWNKVLDTGRDYSAAEIVRGCRDALKRVVLEGQETVTERILIEALMESGGRISE</sequence>
<organism evidence="5 6">
    <name type="scientific">Desulfosporosinus fructosivorans</name>
    <dbReference type="NCBI Taxonomy" id="2018669"/>
    <lineage>
        <taxon>Bacteria</taxon>
        <taxon>Bacillati</taxon>
        <taxon>Bacillota</taxon>
        <taxon>Clostridia</taxon>
        <taxon>Eubacteriales</taxon>
        <taxon>Desulfitobacteriaceae</taxon>
        <taxon>Desulfosporosinus</taxon>
    </lineage>
</organism>
<reference evidence="5 6" key="1">
    <citation type="submission" date="2019-03" db="EMBL/GenBank/DDBJ databases">
        <title>Draft Genome Sequence of Desulfosporosinus fructosivorans Strain 63.6F, Isolated from Marine Sediment in the Baltic Sea.</title>
        <authorList>
            <person name="Hausmann B."/>
            <person name="Vandieken V."/>
            <person name="Pjevac P."/>
            <person name="Schreck K."/>
            <person name="Herbold C.W."/>
            <person name="Loy A."/>
        </authorList>
    </citation>
    <scope>NUCLEOTIDE SEQUENCE [LARGE SCALE GENOMIC DNA]</scope>
    <source>
        <strain evidence="5 6">63.6F</strain>
    </source>
</reference>
<keyword evidence="3 5" id="KW-0067">ATP-binding</keyword>
<feature type="domain" description="AAA+ ATPase" evidence="4">
    <location>
        <begin position="125"/>
        <end position="257"/>
    </location>
</feature>
<evidence type="ECO:0000256" key="2">
    <source>
        <dbReference type="ARBA" id="ARBA00022741"/>
    </source>
</evidence>
<comment type="similarity">
    <text evidence="1">Belongs to the AAA ATPase family.</text>
</comment>
<evidence type="ECO:0000256" key="1">
    <source>
        <dbReference type="ARBA" id="ARBA00006914"/>
    </source>
</evidence>
<evidence type="ECO:0000313" key="5">
    <source>
        <dbReference type="EMBL" id="TGE37212.1"/>
    </source>
</evidence>
<evidence type="ECO:0000256" key="3">
    <source>
        <dbReference type="ARBA" id="ARBA00022840"/>
    </source>
</evidence>
<evidence type="ECO:0000313" key="6">
    <source>
        <dbReference type="Proteomes" id="UP000298460"/>
    </source>
</evidence>
<protein>
    <submittedName>
        <fullName evidence="5">ATP-binding protein</fullName>
    </submittedName>
</protein>
<dbReference type="GO" id="GO:0005524">
    <property type="term" value="F:ATP binding"/>
    <property type="evidence" value="ECO:0007669"/>
    <property type="project" value="UniProtKB-KW"/>
</dbReference>
<keyword evidence="6" id="KW-1185">Reference proteome</keyword>
<evidence type="ECO:0000259" key="4">
    <source>
        <dbReference type="SMART" id="SM00382"/>
    </source>
</evidence>
<dbReference type="GO" id="GO:0016887">
    <property type="term" value="F:ATP hydrolysis activity"/>
    <property type="evidence" value="ECO:0007669"/>
    <property type="project" value="InterPro"/>
</dbReference>
<dbReference type="Pfam" id="PF00004">
    <property type="entry name" value="AAA"/>
    <property type="match status" value="1"/>
</dbReference>
<dbReference type="CDD" id="cd19481">
    <property type="entry name" value="RecA-like_protease"/>
    <property type="match status" value="1"/>
</dbReference>
<dbReference type="InterPro" id="IPR050221">
    <property type="entry name" value="26S_Proteasome_ATPase"/>
</dbReference>
<dbReference type="InterPro" id="IPR027417">
    <property type="entry name" value="P-loop_NTPase"/>
</dbReference>
<dbReference type="SUPFAM" id="SSF52540">
    <property type="entry name" value="P-loop containing nucleoside triphosphate hydrolases"/>
    <property type="match status" value="1"/>
</dbReference>
<dbReference type="SMART" id="SM00382">
    <property type="entry name" value="AAA"/>
    <property type="match status" value="1"/>
</dbReference>
<gene>
    <name evidence="5" type="ORF">E4K67_15195</name>
</gene>
<comment type="caution">
    <text evidence="5">The sequence shown here is derived from an EMBL/GenBank/DDBJ whole genome shotgun (WGS) entry which is preliminary data.</text>
</comment>
<dbReference type="Gene3D" id="1.10.8.60">
    <property type="match status" value="1"/>
</dbReference>
<keyword evidence="2" id="KW-0547">Nucleotide-binding</keyword>
<dbReference type="InterPro" id="IPR003959">
    <property type="entry name" value="ATPase_AAA_core"/>
</dbReference>
<dbReference type="RefSeq" id="WP_135548169.1">
    <property type="nucleotide sequence ID" value="NZ_SPQQ01000005.1"/>
</dbReference>
<proteinExistence type="inferred from homology"/>
<dbReference type="AlphaFoldDB" id="A0A4Z0R2A2"/>
<accession>A0A4Z0R2A2</accession>
<dbReference type="Proteomes" id="UP000298460">
    <property type="component" value="Unassembled WGS sequence"/>
</dbReference>
<dbReference type="OrthoDB" id="9806903at2"/>
<dbReference type="EMBL" id="SPQQ01000005">
    <property type="protein sequence ID" value="TGE37212.1"/>
    <property type="molecule type" value="Genomic_DNA"/>
</dbReference>
<name>A0A4Z0R2A2_9FIRM</name>
<dbReference type="Gene3D" id="3.40.50.300">
    <property type="entry name" value="P-loop containing nucleotide triphosphate hydrolases"/>
    <property type="match status" value="1"/>
</dbReference>
<dbReference type="InterPro" id="IPR003593">
    <property type="entry name" value="AAA+_ATPase"/>
</dbReference>
<dbReference type="PANTHER" id="PTHR23073">
    <property type="entry name" value="26S PROTEASOME REGULATORY SUBUNIT"/>
    <property type="match status" value="1"/>
</dbReference>